<organism evidence="1 2">
    <name type="scientific">Acaulospora colombiana</name>
    <dbReference type="NCBI Taxonomy" id="27376"/>
    <lineage>
        <taxon>Eukaryota</taxon>
        <taxon>Fungi</taxon>
        <taxon>Fungi incertae sedis</taxon>
        <taxon>Mucoromycota</taxon>
        <taxon>Glomeromycotina</taxon>
        <taxon>Glomeromycetes</taxon>
        <taxon>Diversisporales</taxon>
        <taxon>Acaulosporaceae</taxon>
        <taxon>Acaulospora</taxon>
    </lineage>
</organism>
<protein>
    <submittedName>
        <fullName evidence="1">13130_t:CDS:1</fullName>
    </submittedName>
</protein>
<keyword evidence="2" id="KW-1185">Reference proteome</keyword>
<sequence>RALMEDFEILPASSSRDNSSQVQSSSRESNLSSSTSKSQDLENTFELIDSPNETNAETKIKKATNKNPASEDSLVFPVLPSTQNEGESDMYLSSDSSDASENSRKLLTKFRNFKRHQFNIPVTFRVMYVGENVSEWSKRGVFLKIGESLSQIFCDEAEEAITANEIGIEKMLIIYPNDDDGKLNFGYRHDSGVTLCEADLTNGPYSRVFEHLQNQFKKTELDANLIDLCVVFIPPDVANISSDFLSTMKKLQDKVTLFPIIALNEKENYFKDEREEKRRAILKCLEDNGIEIFIWKADEMIEDGRNGETNPRWVETVYTKKVLTVEDFTALDTETVYEDLQLLRLRAIEFRKERLRREREKRRSQKCGVLKDITIMCIVLYVVYLSLSFIWHYAEWSVVPSDLAQSLHTVSRASLKTQNHNGPQTIPLDNGEMGPLIEVIQETSSRFTFEILNKKQVVNAQNENFEVFVTHYPRQVLGRYSVIELGDGRYSFDIDTTGAQGDVKIEIKRNEQLIKVVPWSPRKKDNEKPKDTSITEQKGDFYNTLNVAMLDISRKINNSYELIKDGLHRTAVYVGNELLAVYAFMGKYVPEVSEYVLDEVRLWLYYALEITKNLANYTRDVIDYGVRRMKKGAFRMARIVKHKFDSLGWTV</sequence>
<evidence type="ECO:0000313" key="1">
    <source>
        <dbReference type="EMBL" id="CAG8666137.1"/>
    </source>
</evidence>
<dbReference type="Proteomes" id="UP000789525">
    <property type="component" value="Unassembled WGS sequence"/>
</dbReference>
<proteinExistence type="predicted"/>
<comment type="caution">
    <text evidence="1">The sequence shown here is derived from an EMBL/GenBank/DDBJ whole genome shotgun (WGS) entry which is preliminary data.</text>
</comment>
<feature type="non-terminal residue" evidence="1">
    <location>
        <position position="1"/>
    </location>
</feature>
<gene>
    <name evidence="1" type="ORF">ACOLOM_LOCUS8772</name>
</gene>
<accession>A0ACA9NNB2</accession>
<name>A0ACA9NNB2_9GLOM</name>
<reference evidence="1" key="1">
    <citation type="submission" date="2021-06" db="EMBL/GenBank/DDBJ databases">
        <authorList>
            <person name="Kallberg Y."/>
            <person name="Tangrot J."/>
            <person name="Rosling A."/>
        </authorList>
    </citation>
    <scope>NUCLEOTIDE SEQUENCE</scope>
    <source>
        <strain evidence="1">CL356</strain>
    </source>
</reference>
<dbReference type="EMBL" id="CAJVPT010023571">
    <property type="protein sequence ID" value="CAG8666137.1"/>
    <property type="molecule type" value="Genomic_DNA"/>
</dbReference>
<evidence type="ECO:0000313" key="2">
    <source>
        <dbReference type="Proteomes" id="UP000789525"/>
    </source>
</evidence>